<gene>
    <name evidence="13" type="primary">THI3</name>
    <name evidence="13" type="ORF">FIM1_2499</name>
</gene>
<keyword evidence="4" id="KW-0210">Decarboxylase</keyword>
<comment type="similarity">
    <text evidence="2 8">Belongs to the TPP enzyme family.</text>
</comment>
<evidence type="ECO:0000256" key="3">
    <source>
        <dbReference type="ARBA" id="ARBA00022723"/>
    </source>
</evidence>
<evidence type="ECO:0000313" key="14">
    <source>
        <dbReference type="Proteomes" id="UP000422736"/>
    </source>
</evidence>
<evidence type="ECO:0000259" key="11">
    <source>
        <dbReference type="Pfam" id="PF02775"/>
    </source>
</evidence>
<reference evidence="13 14" key="2">
    <citation type="submission" date="2019-11" db="EMBL/GenBank/DDBJ databases">
        <authorList>
            <person name="Lu H."/>
        </authorList>
    </citation>
    <scope>NUCLEOTIDE SEQUENCE [LARGE SCALE GENOMIC DNA]</scope>
    <source>
        <strain evidence="13 14">FIM1</strain>
    </source>
</reference>
<comment type="cofactor">
    <cofactor evidence="1">
        <name>thiamine diphosphate</name>
        <dbReference type="ChEBI" id="CHEBI:58937"/>
    </cofactor>
</comment>
<keyword evidence="5" id="KW-0460">Magnesium</keyword>
<evidence type="ECO:0000256" key="8">
    <source>
        <dbReference type="RuleBase" id="RU362132"/>
    </source>
</evidence>
<evidence type="ECO:0000256" key="6">
    <source>
        <dbReference type="ARBA" id="ARBA00023052"/>
    </source>
</evidence>
<organism evidence="13 14">
    <name type="scientific">Kluyveromyces marxianus</name>
    <name type="common">Yeast</name>
    <name type="synonym">Candida kefyr</name>
    <dbReference type="NCBI Taxonomy" id="4911"/>
    <lineage>
        <taxon>Eukaryota</taxon>
        <taxon>Fungi</taxon>
        <taxon>Dikarya</taxon>
        <taxon>Ascomycota</taxon>
        <taxon>Saccharomycotina</taxon>
        <taxon>Saccharomycetes</taxon>
        <taxon>Saccharomycetales</taxon>
        <taxon>Saccharomycetaceae</taxon>
        <taxon>Kluyveromyces</taxon>
    </lineage>
</organism>
<dbReference type="InterPro" id="IPR029061">
    <property type="entry name" value="THDP-binding"/>
</dbReference>
<evidence type="ECO:0000259" key="10">
    <source>
        <dbReference type="Pfam" id="PF00205"/>
    </source>
</evidence>
<keyword evidence="14" id="KW-1185">Reference proteome</keyword>
<dbReference type="PANTHER" id="PTHR43452">
    <property type="entry name" value="PYRUVATE DECARBOXYLASE"/>
    <property type="match status" value="1"/>
</dbReference>
<dbReference type="EMBL" id="CP015057">
    <property type="protein sequence ID" value="QGN15803.1"/>
    <property type="molecule type" value="Genomic_DNA"/>
</dbReference>
<dbReference type="SUPFAM" id="SSF52518">
    <property type="entry name" value="Thiamin diphosphate-binding fold (THDP-binding)"/>
    <property type="match status" value="2"/>
</dbReference>
<accession>A0ABX6F029</accession>
<proteinExistence type="inferred from homology"/>
<dbReference type="InterPro" id="IPR047214">
    <property type="entry name" value="TPP_PDC_IPDC"/>
</dbReference>
<feature type="domain" description="Thiamine pyrophosphate enzyme central" evidence="10">
    <location>
        <begin position="204"/>
        <end position="331"/>
    </location>
</feature>
<keyword evidence="3" id="KW-0479">Metal-binding</keyword>
<dbReference type="Gene3D" id="3.40.50.970">
    <property type="match status" value="2"/>
</dbReference>
<evidence type="ECO:0000256" key="2">
    <source>
        <dbReference type="ARBA" id="ARBA00007812"/>
    </source>
</evidence>
<dbReference type="InterPro" id="IPR011766">
    <property type="entry name" value="TPP_enzyme_TPP-bd"/>
</dbReference>
<dbReference type="Pfam" id="PF00205">
    <property type="entry name" value="TPP_enzyme_M"/>
    <property type="match status" value="1"/>
</dbReference>
<evidence type="ECO:0000256" key="5">
    <source>
        <dbReference type="ARBA" id="ARBA00022842"/>
    </source>
</evidence>
<feature type="region of interest" description="Disordered" evidence="9">
    <location>
        <begin position="559"/>
        <end position="578"/>
    </location>
</feature>
<evidence type="ECO:0000313" key="13">
    <source>
        <dbReference type="EMBL" id="QGN15803.1"/>
    </source>
</evidence>
<dbReference type="Gene3D" id="3.40.50.1220">
    <property type="entry name" value="TPP-binding domain"/>
    <property type="match status" value="1"/>
</dbReference>
<dbReference type="Proteomes" id="UP000422736">
    <property type="component" value="Chromosome 4"/>
</dbReference>
<dbReference type="PIRSF" id="PIRSF036565">
    <property type="entry name" value="Pyruvt_ip_decrb"/>
    <property type="match status" value="1"/>
</dbReference>
<sequence length="578" mass="65734">MEYADRYNLEPLIPLAEYLFHRLFQLNCHTVFGVPNYSTAKLYGALAATGIQWIQTINQLNTSFAADAYGRTIGISCYITSESAELAHINGFFGSYCEYVPILQLVILEHSHDLERLIGDVSIFHDIVDDPAEIDFGLRTLFWGKRPVYMGLRSKDISRLVPSIALNQSILNKETPAPFPSSLSLSIARYQQRQQEQSIVGDIVDQILSKLYSCSTPIIVVDALIDRYNYNDMLQNFLAETGIPFVTTLMSKAAINESLPNFIGTFLGTLSHPTVREYMNNSDCTLILGCVIDNFKNSYCRFSYKNKCQIMLWNDRVKIENNLIPDVPIHEILPQLIAKIDASKLSNLYAVTVPDMVPRVEPKPVTFLRQEYLWFRMSTWLKEGDVIISESGTSAIGLLRQKFPDNSRLVSQTIWNSSGYSIGACLGVLTAYRDLGKLDKHRIILIVGDGSLQFTFQELSTILTQGFEPYIYVVNNQGYTVDRTLNKEKTHTNATYFDIQQWEILSIPSLFNSRDYFKRKCMTVGELNSLLNDEEFNDPRRLKIVELILPSMDVPVLLEPHDDSSDDELTPQSKRVRL</sequence>
<dbReference type="SUPFAM" id="SSF52467">
    <property type="entry name" value="DHS-like NAD/FAD-binding domain"/>
    <property type="match status" value="1"/>
</dbReference>
<dbReference type="InterPro" id="IPR012110">
    <property type="entry name" value="PDC/IPDC-like"/>
</dbReference>
<keyword evidence="7" id="KW-0456">Lyase</keyword>
<evidence type="ECO:0000256" key="1">
    <source>
        <dbReference type="ARBA" id="ARBA00001964"/>
    </source>
</evidence>
<dbReference type="InterPro" id="IPR012001">
    <property type="entry name" value="Thiamin_PyroP_enz_TPP-bd_dom"/>
</dbReference>
<dbReference type="PANTHER" id="PTHR43452:SF30">
    <property type="entry name" value="PYRUVATE DECARBOXYLASE ISOZYME 1-RELATED"/>
    <property type="match status" value="1"/>
</dbReference>
<dbReference type="Pfam" id="PF02775">
    <property type="entry name" value="TPP_enzyme_C"/>
    <property type="match status" value="1"/>
</dbReference>
<evidence type="ECO:0000259" key="12">
    <source>
        <dbReference type="Pfam" id="PF02776"/>
    </source>
</evidence>
<reference evidence="13 14" key="1">
    <citation type="submission" date="2016-03" db="EMBL/GenBank/DDBJ databases">
        <title>How can Kluyveromyces marxianus grow so fast - potential evolutionary course in Saccharomyces Complex revealed by comparative genomics.</title>
        <authorList>
            <person name="Mo W."/>
            <person name="Lu W."/>
            <person name="Yang X."/>
            <person name="Qi J."/>
            <person name="Lv H."/>
        </authorList>
    </citation>
    <scope>NUCLEOTIDE SEQUENCE [LARGE SCALE GENOMIC DNA]</scope>
    <source>
        <strain evidence="13 14">FIM1</strain>
    </source>
</reference>
<name>A0ABX6F029_KLUMA</name>
<evidence type="ECO:0000256" key="9">
    <source>
        <dbReference type="SAM" id="MobiDB-lite"/>
    </source>
</evidence>
<dbReference type="Pfam" id="PF02776">
    <property type="entry name" value="TPP_enzyme_N"/>
    <property type="match status" value="1"/>
</dbReference>
<dbReference type="InterPro" id="IPR012000">
    <property type="entry name" value="Thiamin_PyroP_enz_cen_dom"/>
</dbReference>
<dbReference type="InterPro" id="IPR029035">
    <property type="entry name" value="DHS-like_NAD/FAD-binding_dom"/>
</dbReference>
<dbReference type="CDD" id="cd02005">
    <property type="entry name" value="TPP_PDC_IPDC"/>
    <property type="match status" value="1"/>
</dbReference>
<evidence type="ECO:0000256" key="4">
    <source>
        <dbReference type="ARBA" id="ARBA00022793"/>
    </source>
</evidence>
<evidence type="ECO:0000256" key="7">
    <source>
        <dbReference type="ARBA" id="ARBA00023239"/>
    </source>
</evidence>
<protein>
    <submittedName>
        <fullName evidence="13">Thiamine metabolism regulatory protein THI3</fullName>
    </submittedName>
</protein>
<keyword evidence="6 8" id="KW-0786">Thiamine pyrophosphate</keyword>
<feature type="domain" description="Thiamine pyrophosphate enzyme N-terminal TPP-binding" evidence="12">
    <location>
        <begin position="15"/>
        <end position="115"/>
    </location>
</feature>
<feature type="domain" description="Thiamine pyrophosphate enzyme TPP-binding" evidence="11">
    <location>
        <begin position="402"/>
        <end position="491"/>
    </location>
</feature>